<evidence type="ECO:0000256" key="5">
    <source>
        <dbReference type="ARBA" id="ARBA00022989"/>
    </source>
</evidence>
<keyword evidence="8" id="KW-0449">Lipoprotein</keyword>
<evidence type="ECO:0000256" key="3">
    <source>
        <dbReference type="ARBA" id="ARBA00022679"/>
    </source>
</evidence>
<dbReference type="RefSeq" id="WP_141198478.1">
    <property type="nucleotide sequence ID" value="NZ_CP041186.1"/>
</dbReference>
<dbReference type="Proteomes" id="UP000315995">
    <property type="component" value="Chromosome"/>
</dbReference>
<dbReference type="PANTHER" id="PTHR30589">
    <property type="entry name" value="PROLIPOPROTEIN DIACYLGLYCERYL TRANSFERASE"/>
    <property type="match status" value="1"/>
</dbReference>
<evidence type="ECO:0000256" key="7">
    <source>
        <dbReference type="HAMAP-Rule" id="MF_01147"/>
    </source>
</evidence>
<dbReference type="Pfam" id="PF01790">
    <property type="entry name" value="LGT"/>
    <property type="match status" value="2"/>
</dbReference>
<evidence type="ECO:0000313" key="9">
    <source>
        <dbReference type="Proteomes" id="UP000315995"/>
    </source>
</evidence>
<evidence type="ECO:0000256" key="4">
    <source>
        <dbReference type="ARBA" id="ARBA00022692"/>
    </source>
</evidence>
<keyword evidence="3 7" id="KW-0808">Transferase</keyword>
<evidence type="ECO:0000256" key="2">
    <source>
        <dbReference type="ARBA" id="ARBA00022475"/>
    </source>
</evidence>
<accession>A0A5B8Y5K0</accession>
<keyword evidence="2 7" id="KW-1003">Cell membrane</keyword>
<gene>
    <name evidence="7" type="primary">lgt</name>
    <name evidence="8" type="ORF">FIV42_15010</name>
</gene>
<dbReference type="OrthoDB" id="871140at2"/>
<feature type="transmembrane region" description="Helical" evidence="7">
    <location>
        <begin position="243"/>
        <end position="267"/>
    </location>
</feature>
<keyword evidence="4 7" id="KW-0812">Transmembrane</keyword>
<keyword evidence="5 7" id="KW-1133">Transmembrane helix</keyword>
<feature type="binding site" evidence="7">
    <location>
        <position position="190"/>
    </location>
    <ligand>
        <name>a 1,2-diacyl-sn-glycero-3-phospho-(1'-sn-glycerol)</name>
        <dbReference type="ChEBI" id="CHEBI:64716"/>
    </ligand>
</feature>
<feature type="transmembrane region" description="Helical" evidence="7">
    <location>
        <begin position="304"/>
        <end position="325"/>
    </location>
</feature>
<reference evidence="8 9" key="1">
    <citation type="submission" date="2019-06" db="EMBL/GenBank/DDBJ databases">
        <title>Persicimonas caeni gen. nov., sp. nov., a predatory bacterium isolated from solar saltern.</title>
        <authorList>
            <person name="Wang S."/>
        </authorList>
    </citation>
    <scope>NUCLEOTIDE SEQUENCE [LARGE SCALE GENOMIC DNA]</scope>
    <source>
        <strain evidence="8 9">YN101</strain>
    </source>
</reference>
<dbReference type="EC" id="2.5.1.145" evidence="7"/>
<feature type="transmembrane region" description="Helical" evidence="7">
    <location>
        <begin position="142"/>
        <end position="164"/>
    </location>
</feature>
<keyword evidence="9" id="KW-1185">Reference proteome</keyword>
<dbReference type="GO" id="GO:0005886">
    <property type="term" value="C:plasma membrane"/>
    <property type="evidence" value="ECO:0007669"/>
    <property type="project" value="UniProtKB-SubCell"/>
</dbReference>
<comment type="subcellular location">
    <subcellularLocation>
        <location evidence="7">Cell membrane</location>
        <topology evidence="7">Multi-pass membrane protein</topology>
    </subcellularLocation>
</comment>
<dbReference type="GO" id="GO:0008961">
    <property type="term" value="F:phosphatidylglycerol-prolipoprotein diacylglyceryl transferase activity"/>
    <property type="evidence" value="ECO:0007669"/>
    <property type="project" value="UniProtKB-UniRule"/>
</dbReference>
<name>A0A4Y6PUJ7_PERCE</name>
<evidence type="ECO:0000256" key="6">
    <source>
        <dbReference type="ARBA" id="ARBA00023136"/>
    </source>
</evidence>
<dbReference type="PANTHER" id="PTHR30589:SF0">
    <property type="entry name" value="PHOSPHATIDYLGLYCEROL--PROLIPOPROTEIN DIACYLGLYCERYL TRANSFERASE"/>
    <property type="match status" value="1"/>
</dbReference>
<comment type="catalytic activity">
    <reaction evidence="7">
        <text>L-cysteinyl-[prolipoprotein] + a 1,2-diacyl-sn-glycero-3-phospho-(1'-sn-glycerol) = an S-1,2-diacyl-sn-glyceryl-L-cysteinyl-[prolipoprotein] + sn-glycerol 1-phosphate + H(+)</text>
        <dbReference type="Rhea" id="RHEA:56712"/>
        <dbReference type="Rhea" id="RHEA-COMP:14679"/>
        <dbReference type="Rhea" id="RHEA-COMP:14680"/>
        <dbReference type="ChEBI" id="CHEBI:15378"/>
        <dbReference type="ChEBI" id="CHEBI:29950"/>
        <dbReference type="ChEBI" id="CHEBI:57685"/>
        <dbReference type="ChEBI" id="CHEBI:64716"/>
        <dbReference type="ChEBI" id="CHEBI:140658"/>
        <dbReference type="EC" id="2.5.1.145"/>
    </reaction>
</comment>
<keyword evidence="6 7" id="KW-0472">Membrane</keyword>
<organism evidence="8 9">
    <name type="scientific">Persicimonas caeni</name>
    <dbReference type="NCBI Taxonomy" id="2292766"/>
    <lineage>
        <taxon>Bacteria</taxon>
        <taxon>Deltaproteobacteria</taxon>
        <taxon>Bradymonadales</taxon>
        <taxon>Bradymonadaceae</taxon>
        <taxon>Persicimonas</taxon>
    </lineage>
</organism>
<sequence>MFPTLFDSSWIGLDGALHFTIPSYFAAIMIGFLGAAYLAQKDAEKMGIERHKFVDFAIWMLIVGVLGARFMHVIADGLFWDYVHLITDPFKLDGRELASGAACFANEQCLADQQAGMDIGAVCNVADGLCYPQRDPFRWLKFWAGGLTIYGSLIGTVAVAWYFIKKNGWDTWKILDLGGYGIPFGLFMGRLGCLAAGCCFGDVCHIDWLGVRFPQGSLAYQHHFDNHYDALNTQWHEGIKASLLVYPTQLMSSLYALCIFLVTYFWVRPNKKFDGQVFLTFAVLYPIARFMVEFLRADQRGTILGLSTSQAVSIPVVLLAAFFLWKKWREAKAAESSGSEDL</sequence>
<dbReference type="UniPathway" id="UPA00664"/>
<evidence type="ECO:0000313" key="8">
    <source>
        <dbReference type="EMBL" id="QDG52001.1"/>
    </source>
</evidence>
<dbReference type="InterPro" id="IPR001640">
    <property type="entry name" value="Lgt"/>
</dbReference>
<dbReference type="GO" id="GO:0042158">
    <property type="term" value="P:lipoprotein biosynthetic process"/>
    <property type="evidence" value="ECO:0007669"/>
    <property type="project" value="UniProtKB-UniRule"/>
</dbReference>
<accession>A0A4Y6PUJ7</accession>
<comment type="pathway">
    <text evidence="7">Protein modification; lipoprotein biosynthesis (diacylglyceryl transfer).</text>
</comment>
<comment type="function">
    <text evidence="7">Catalyzes the transfer of the diacylglyceryl group from phosphatidylglycerol to the sulfhydryl group of the N-terminal cysteine of a prolipoprotein, the first step in the formation of mature lipoproteins.</text>
</comment>
<dbReference type="AlphaFoldDB" id="A0A4Y6PUJ7"/>
<protein>
    <recommendedName>
        <fullName evidence="7">Phosphatidylglycerol--prolipoprotein diacylglyceryl transferase</fullName>
        <ecNumber evidence="7">2.5.1.145</ecNumber>
    </recommendedName>
</protein>
<evidence type="ECO:0000256" key="1">
    <source>
        <dbReference type="ARBA" id="ARBA00007150"/>
    </source>
</evidence>
<feature type="transmembrane region" description="Helical" evidence="7">
    <location>
        <begin position="52"/>
        <end position="75"/>
    </location>
</feature>
<comment type="similarity">
    <text evidence="1 7">Belongs to the Lgt family.</text>
</comment>
<dbReference type="EMBL" id="CP041186">
    <property type="protein sequence ID" value="QDG52001.1"/>
    <property type="molecule type" value="Genomic_DNA"/>
</dbReference>
<feature type="transmembrane region" description="Helical" evidence="7">
    <location>
        <begin position="273"/>
        <end position="292"/>
    </location>
</feature>
<dbReference type="HAMAP" id="MF_01147">
    <property type="entry name" value="Lgt"/>
    <property type="match status" value="1"/>
</dbReference>
<feature type="transmembrane region" description="Helical" evidence="7">
    <location>
        <begin position="20"/>
        <end position="40"/>
    </location>
</feature>
<proteinExistence type="inferred from homology"/>